<dbReference type="STRING" id="1036611.A0A1L9Q4Z2"/>
<name>A0A1L9Q4Z2_ASPVE</name>
<evidence type="ECO:0000256" key="1">
    <source>
        <dbReference type="SAM" id="SignalP"/>
    </source>
</evidence>
<dbReference type="GeneID" id="63734230"/>
<organism evidence="2 3">
    <name type="scientific">Aspergillus versicolor CBS 583.65</name>
    <dbReference type="NCBI Taxonomy" id="1036611"/>
    <lineage>
        <taxon>Eukaryota</taxon>
        <taxon>Fungi</taxon>
        <taxon>Dikarya</taxon>
        <taxon>Ascomycota</taxon>
        <taxon>Pezizomycotina</taxon>
        <taxon>Eurotiomycetes</taxon>
        <taxon>Eurotiomycetidae</taxon>
        <taxon>Eurotiales</taxon>
        <taxon>Aspergillaceae</taxon>
        <taxon>Aspergillus</taxon>
        <taxon>Aspergillus subgen. Nidulantes</taxon>
    </lineage>
</organism>
<accession>A0A1L9Q4Z2</accession>
<dbReference type="AlphaFoldDB" id="A0A1L9Q4Z2"/>
<dbReference type="EMBL" id="KV878141">
    <property type="protein sequence ID" value="OJJ08844.1"/>
    <property type="molecule type" value="Genomic_DNA"/>
</dbReference>
<evidence type="ECO:0000313" key="3">
    <source>
        <dbReference type="Proteomes" id="UP000184073"/>
    </source>
</evidence>
<sequence length="270" mass="30663">MRPLLLILILCITTCVNTYGKAGAYERILYYYTYKLDCAIHKVPTKFSPKCGSDCTFNGFIKLIDGLGHVDITQEEFPEIDTTAAALESLGLTEKYNPDFIVPGARPDPNGSPISHVLEAVADFVQNNIDLVEGKKYRAKIADAARKVMFNRKCGQSEAIAKKVPTYFKHGFVWTYTTKTMFYKTREKQVRNIIDIAATAYSIKKHYSKDLRSEFTRVINLPDVSDKGHKANIKACRNILRAVQQELVRDWGDGEKKKKKQKPLRFAKPE</sequence>
<feature type="signal peptide" evidence="1">
    <location>
        <begin position="1"/>
        <end position="18"/>
    </location>
</feature>
<keyword evidence="3" id="KW-1185">Reference proteome</keyword>
<gene>
    <name evidence="2" type="ORF">ASPVEDRAFT_90052</name>
</gene>
<protein>
    <submittedName>
        <fullName evidence="2">Uncharacterized protein</fullName>
    </submittedName>
</protein>
<keyword evidence="1" id="KW-0732">Signal</keyword>
<dbReference type="VEuPathDB" id="FungiDB:ASPVEDRAFT_90052"/>
<dbReference type="Proteomes" id="UP000184073">
    <property type="component" value="Unassembled WGS sequence"/>
</dbReference>
<feature type="chain" id="PRO_5009887345" evidence="1">
    <location>
        <begin position="19"/>
        <end position="270"/>
    </location>
</feature>
<proteinExistence type="predicted"/>
<dbReference type="RefSeq" id="XP_040674606.1">
    <property type="nucleotide sequence ID" value="XM_040818719.1"/>
</dbReference>
<reference evidence="3" key="1">
    <citation type="journal article" date="2017" name="Genome Biol.">
        <title>Comparative genomics reveals high biological diversity and specific adaptations in the industrially and medically important fungal genus Aspergillus.</title>
        <authorList>
            <person name="de Vries R.P."/>
            <person name="Riley R."/>
            <person name="Wiebenga A."/>
            <person name="Aguilar-Osorio G."/>
            <person name="Amillis S."/>
            <person name="Uchima C.A."/>
            <person name="Anderluh G."/>
            <person name="Asadollahi M."/>
            <person name="Askin M."/>
            <person name="Barry K."/>
            <person name="Battaglia E."/>
            <person name="Bayram O."/>
            <person name="Benocci T."/>
            <person name="Braus-Stromeyer S.A."/>
            <person name="Caldana C."/>
            <person name="Canovas D."/>
            <person name="Cerqueira G.C."/>
            <person name="Chen F."/>
            <person name="Chen W."/>
            <person name="Choi C."/>
            <person name="Clum A."/>
            <person name="Dos Santos R.A."/>
            <person name="Damasio A.R."/>
            <person name="Diallinas G."/>
            <person name="Emri T."/>
            <person name="Fekete E."/>
            <person name="Flipphi M."/>
            <person name="Freyberg S."/>
            <person name="Gallo A."/>
            <person name="Gournas C."/>
            <person name="Habgood R."/>
            <person name="Hainaut M."/>
            <person name="Harispe M.L."/>
            <person name="Henrissat B."/>
            <person name="Hilden K.S."/>
            <person name="Hope R."/>
            <person name="Hossain A."/>
            <person name="Karabika E."/>
            <person name="Karaffa L."/>
            <person name="Karanyi Z."/>
            <person name="Krasevec N."/>
            <person name="Kuo A."/>
            <person name="Kusch H."/>
            <person name="LaButti K."/>
            <person name="Lagendijk E.L."/>
            <person name="Lapidus A."/>
            <person name="Levasseur A."/>
            <person name="Lindquist E."/>
            <person name="Lipzen A."/>
            <person name="Logrieco A.F."/>
            <person name="MacCabe A."/>
            <person name="Maekelae M.R."/>
            <person name="Malavazi I."/>
            <person name="Melin P."/>
            <person name="Meyer V."/>
            <person name="Mielnichuk N."/>
            <person name="Miskei M."/>
            <person name="Molnar A.P."/>
            <person name="Mule G."/>
            <person name="Ngan C.Y."/>
            <person name="Orejas M."/>
            <person name="Orosz E."/>
            <person name="Ouedraogo J.P."/>
            <person name="Overkamp K.M."/>
            <person name="Park H.-S."/>
            <person name="Perrone G."/>
            <person name="Piumi F."/>
            <person name="Punt P.J."/>
            <person name="Ram A.F."/>
            <person name="Ramon A."/>
            <person name="Rauscher S."/>
            <person name="Record E."/>
            <person name="Riano-Pachon D.M."/>
            <person name="Robert V."/>
            <person name="Roehrig J."/>
            <person name="Ruller R."/>
            <person name="Salamov A."/>
            <person name="Salih N.S."/>
            <person name="Samson R.A."/>
            <person name="Sandor E."/>
            <person name="Sanguinetti M."/>
            <person name="Schuetze T."/>
            <person name="Sepcic K."/>
            <person name="Shelest E."/>
            <person name="Sherlock G."/>
            <person name="Sophianopoulou V."/>
            <person name="Squina F.M."/>
            <person name="Sun H."/>
            <person name="Susca A."/>
            <person name="Todd R.B."/>
            <person name="Tsang A."/>
            <person name="Unkles S.E."/>
            <person name="van de Wiele N."/>
            <person name="van Rossen-Uffink D."/>
            <person name="Oliveira J.V."/>
            <person name="Vesth T.C."/>
            <person name="Visser J."/>
            <person name="Yu J.-H."/>
            <person name="Zhou M."/>
            <person name="Andersen M.R."/>
            <person name="Archer D.B."/>
            <person name="Baker S.E."/>
            <person name="Benoit I."/>
            <person name="Brakhage A.A."/>
            <person name="Braus G.H."/>
            <person name="Fischer R."/>
            <person name="Frisvad J.C."/>
            <person name="Goldman G.H."/>
            <person name="Houbraken J."/>
            <person name="Oakley B."/>
            <person name="Pocsi I."/>
            <person name="Scazzocchio C."/>
            <person name="Seiboth B."/>
            <person name="vanKuyk P.A."/>
            <person name="Wortman J."/>
            <person name="Dyer P.S."/>
            <person name="Grigoriev I.V."/>
        </authorList>
    </citation>
    <scope>NUCLEOTIDE SEQUENCE [LARGE SCALE GENOMIC DNA]</scope>
    <source>
        <strain evidence="3">CBS 583.65</strain>
    </source>
</reference>
<dbReference type="OrthoDB" id="4917004at2759"/>
<evidence type="ECO:0000313" key="2">
    <source>
        <dbReference type="EMBL" id="OJJ08844.1"/>
    </source>
</evidence>